<keyword evidence="10" id="KW-1185">Reference proteome</keyword>
<comment type="similarity">
    <text evidence="6">Belongs to the UPF0758 family.</text>
</comment>
<evidence type="ECO:0000256" key="2">
    <source>
        <dbReference type="ARBA" id="ARBA00022723"/>
    </source>
</evidence>
<evidence type="ECO:0000256" key="1">
    <source>
        <dbReference type="ARBA" id="ARBA00022670"/>
    </source>
</evidence>
<dbReference type="Pfam" id="PF04002">
    <property type="entry name" value="RadC"/>
    <property type="match status" value="1"/>
</dbReference>
<evidence type="ECO:0000313" key="10">
    <source>
        <dbReference type="Proteomes" id="UP000603352"/>
    </source>
</evidence>
<gene>
    <name evidence="9" type="ORF">GCM10011505_27910</name>
</gene>
<evidence type="ECO:0000256" key="3">
    <source>
        <dbReference type="ARBA" id="ARBA00022801"/>
    </source>
</evidence>
<dbReference type="Gene3D" id="1.10.150.20">
    <property type="entry name" value="5' to 3' exonuclease, C-terminal subdomain"/>
    <property type="match status" value="1"/>
</dbReference>
<dbReference type="InterPro" id="IPR020891">
    <property type="entry name" value="UPF0758_CS"/>
</dbReference>
<feature type="compositionally biased region" description="Low complexity" evidence="7">
    <location>
        <begin position="101"/>
        <end position="115"/>
    </location>
</feature>
<dbReference type="NCBIfam" id="TIGR00608">
    <property type="entry name" value="radc"/>
    <property type="match status" value="1"/>
</dbReference>
<proteinExistence type="inferred from homology"/>
<dbReference type="Gene3D" id="3.40.140.10">
    <property type="entry name" value="Cytidine Deaminase, domain 2"/>
    <property type="match status" value="1"/>
</dbReference>
<dbReference type="InterPro" id="IPR010994">
    <property type="entry name" value="RuvA_2-like"/>
</dbReference>
<dbReference type="InterPro" id="IPR037518">
    <property type="entry name" value="MPN"/>
</dbReference>
<dbReference type="PROSITE" id="PS50249">
    <property type="entry name" value="MPN"/>
    <property type="match status" value="1"/>
</dbReference>
<evidence type="ECO:0000256" key="6">
    <source>
        <dbReference type="RuleBase" id="RU003797"/>
    </source>
</evidence>
<reference evidence="10" key="1">
    <citation type="journal article" date="2019" name="Int. J. Syst. Evol. Microbiol.">
        <title>The Global Catalogue of Microorganisms (GCM) 10K type strain sequencing project: providing services to taxonomists for standard genome sequencing and annotation.</title>
        <authorList>
            <consortium name="The Broad Institute Genomics Platform"/>
            <consortium name="The Broad Institute Genome Sequencing Center for Infectious Disease"/>
            <person name="Wu L."/>
            <person name="Ma J."/>
        </authorList>
    </citation>
    <scope>NUCLEOTIDE SEQUENCE [LARGE SCALE GENOMIC DNA]</scope>
    <source>
        <strain evidence="10">CGMCC 1.10188</strain>
    </source>
</reference>
<accession>A0ABQ1ILR6</accession>
<dbReference type="Pfam" id="PF20582">
    <property type="entry name" value="UPF0758_N"/>
    <property type="match status" value="1"/>
</dbReference>
<evidence type="ECO:0000259" key="8">
    <source>
        <dbReference type="PROSITE" id="PS50249"/>
    </source>
</evidence>
<evidence type="ECO:0000256" key="4">
    <source>
        <dbReference type="ARBA" id="ARBA00022833"/>
    </source>
</evidence>
<keyword evidence="5" id="KW-0482">Metalloprotease</keyword>
<evidence type="ECO:0000256" key="7">
    <source>
        <dbReference type="SAM" id="MobiDB-lite"/>
    </source>
</evidence>
<feature type="compositionally biased region" description="Low complexity" evidence="7">
    <location>
        <begin position="126"/>
        <end position="138"/>
    </location>
</feature>
<dbReference type="InterPro" id="IPR046778">
    <property type="entry name" value="UPF0758_N"/>
</dbReference>
<name>A0ABQ1ILR6_9PROT</name>
<evidence type="ECO:0000313" key="9">
    <source>
        <dbReference type="EMBL" id="GGB45033.1"/>
    </source>
</evidence>
<keyword evidence="3" id="KW-0378">Hydrolase</keyword>
<dbReference type="PANTHER" id="PTHR30471:SF3">
    <property type="entry name" value="UPF0758 PROTEIN YEES-RELATED"/>
    <property type="match status" value="1"/>
</dbReference>
<evidence type="ECO:0000256" key="5">
    <source>
        <dbReference type="ARBA" id="ARBA00023049"/>
    </source>
</evidence>
<keyword evidence="4" id="KW-0862">Zinc</keyword>
<keyword evidence="1" id="KW-0645">Protease</keyword>
<organism evidence="9 10">
    <name type="scientific">Tistrella bauzanensis</name>
    <dbReference type="NCBI Taxonomy" id="657419"/>
    <lineage>
        <taxon>Bacteria</taxon>
        <taxon>Pseudomonadati</taxon>
        <taxon>Pseudomonadota</taxon>
        <taxon>Alphaproteobacteria</taxon>
        <taxon>Geminicoccales</taxon>
        <taxon>Geminicoccaceae</taxon>
        <taxon>Tistrella</taxon>
    </lineage>
</organism>
<dbReference type="InterPro" id="IPR025657">
    <property type="entry name" value="RadC_JAB"/>
</dbReference>
<feature type="region of interest" description="Disordered" evidence="7">
    <location>
        <begin position="98"/>
        <end position="144"/>
    </location>
</feature>
<dbReference type="NCBIfam" id="NF000642">
    <property type="entry name" value="PRK00024.1"/>
    <property type="match status" value="1"/>
</dbReference>
<dbReference type="CDD" id="cd08071">
    <property type="entry name" value="MPN_DUF2466"/>
    <property type="match status" value="1"/>
</dbReference>
<comment type="caution">
    <text evidence="9">The sequence shown here is derived from an EMBL/GenBank/DDBJ whole genome shotgun (WGS) entry which is preliminary data.</text>
</comment>
<keyword evidence="2" id="KW-0479">Metal-binding</keyword>
<feature type="region of interest" description="Disordered" evidence="7">
    <location>
        <begin position="1"/>
        <end position="64"/>
    </location>
</feature>
<feature type="domain" description="MPN" evidence="8">
    <location>
        <begin position="239"/>
        <end position="361"/>
    </location>
</feature>
<dbReference type="PROSITE" id="PS01302">
    <property type="entry name" value="UPF0758"/>
    <property type="match status" value="1"/>
</dbReference>
<dbReference type="EMBL" id="BMDZ01000032">
    <property type="protein sequence ID" value="GGB45033.1"/>
    <property type="molecule type" value="Genomic_DNA"/>
</dbReference>
<dbReference type="PANTHER" id="PTHR30471">
    <property type="entry name" value="DNA REPAIR PROTEIN RADC"/>
    <property type="match status" value="1"/>
</dbReference>
<dbReference type="Proteomes" id="UP000603352">
    <property type="component" value="Unassembled WGS sequence"/>
</dbReference>
<protein>
    <recommendedName>
        <fullName evidence="8">MPN domain-containing protein</fullName>
    </recommendedName>
</protein>
<dbReference type="InterPro" id="IPR001405">
    <property type="entry name" value="UPF0758"/>
</dbReference>
<dbReference type="SUPFAM" id="SSF47781">
    <property type="entry name" value="RuvA domain 2-like"/>
    <property type="match status" value="1"/>
</dbReference>
<sequence length="361" mass="37833">MTGPRGPEVPPAGGPGARGPSGFARAAGLIARATGNGTAGLPASEPAPSPPPADTAQVDTPPPLAASALTAPALTAPALTAPADVAATAPDVEQMPWWQSPPAAAAGPALNEASAGRTPAAGNDEAAQNDGAAPAGAARPHYHGHRQRLRDRLLDRGADALADYEMLELLIAGAIPRGDVKPIAKRLLAAFGGLGGVLHAEPARLKAIEGVGPSVIAQIKLTEALMIRSLREEVIDRPLFSSWQALMDYLMADLGHLRVEQFRVLFLDRKNRLIADEIQQQGTVDHTPVYAREVMKRALEHAASSIILVHNHPSGDPAPSPADIDLTRKLVEAARHLNISVHDHIIIGRRSYKSFKALGIL</sequence>